<accession>A0ABS5T5I4</accession>
<sequence>MHASFVSLGQLLKFAYDATGVLPRKRAERTGRNEKDIKRISKQLERLIDEEGCLMARSKELIRVLYSELAGTIQNPKVSVAIRESINDLFDVYHNVVCNEVTYLSPKDSLKRFYGAHAIPELVLSIQKHILRLNIAAEEFIAPPENDWYLPDISENSTIIWPLDKAMNWIYIHCQTNRTQFHSAGMVIHEDDPEIRQNIENASNWQSGATFPSWHGLHWNFSRSMDRLVAAEGAYQRAISAKEKESILYVLFLARLSTYVSKQLKEAYGEKFLSEMLQLFKRQRNWLVADLQTFKAQTDNFIEQHAIPEEQHNSVWFKLSNRHWSWFTDQCRHCGATMQELIATSEDHVIPETKIAQLCNQYGDYIVRAALDSLVSVSDLHNSFFGFWKAILKGFDLKKSIITTEADVAAYEAEMRDNQLLNGLQWMVHWNRALIHYRKHEDKEAFRHIEKAFEVAQYSAGKNQYEIVNQFIELAAKNNNWKSFKNGVLWANYLGIRGRWLSNYELTDENLRHAFNIMKNTHFRYGI</sequence>
<evidence type="ECO:0000313" key="2">
    <source>
        <dbReference type="Proteomes" id="UP000786875"/>
    </source>
</evidence>
<dbReference type="Proteomes" id="UP000786875">
    <property type="component" value="Unassembled WGS sequence"/>
</dbReference>
<name>A0ABS5T5I4_9GAMM</name>
<protein>
    <submittedName>
        <fullName evidence="1">Uncharacterized protein</fullName>
    </submittedName>
</protein>
<organism evidence="1 2">
    <name type="scientific">Rosenbergiella australiborealis</name>
    <dbReference type="NCBI Taxonomy" id="1544696"/>
    <lineage>
        <taxon>Bacteria</taxon>
        <taxon>Pseudomonadati</taxon>
        <taxon>Pseudomonadota</taxon>
        <taxon>Gammaproteobacteria</taxon>
        <taxon>Enterobacterales</taxon>
        <taxon>Erwiniaceae</taxon>
        <taxon>Rosenbergiella</taxon>
    </lineage>
</organism>
<gene>
    <name evidence="1" type="ORF">HGT73_09490</name>
</gene>
<proteinExistence type="predicted"/>
<reference evidence="1 2" key="1">
    <citation type="submission" date="2020-04" db="EMBL/GenBank/DDBJ databases">
        <title>Genome sequencing of Rosenbergiella species.</title>
        <authorList>
            <person name="Alvarez-Perez S."/>
            <person name="Lievens B."/>
        </authorList>
    </citation>
    <scope>NUCLEOTIDE SEQUENCE [LARGE SCALE GENOMIC DNA]</scope>
    <source>
        <strain evidence="1 2">CdVSA20.1</strain>
    </source>
</reference>
<comment type="caution">
    <text evidence="1">The sequence shown here is derived from an EMBL/GenBank/DDBJ whole genome shotgun (WGS) entry which is preliminary data.</text>
</comment>
<dbReference type="EMBL" id="JABBFO010000008">
    <property type="protein sequence ID" value="MBT0727614.1"/>
    <property type="molecule type" value="Genomic_DNA"/>
</dbReference>
<evidence type="ECO:0000313" key="1">
    <source>
        <dbReference type="EMBL" id="MBT0727614.1"/>
    </source>
</evidence>
<keyword evidence="2" id="KW-1185">Reference proteome</keyword>
<dbReference type="RefSeq" id="WP_214214134.1">
    <property type="nucleotide sequence ID" value="NZ_JABBFO010000008.1"/>
</dbReference>